<evidence type="ECO:0000313" key="1">
    <source>
        <dbReference type="EMBL" id="UOO89135.1"/>
    </source>
</evidence>
<keyword evidence="2" id="KW-1185">Reference proteome</keyword>
<dbReference type="Proteomes" id="UP000832011">
    <property type="component" value="Chromosome"/>
</dbReference>
<proteinExistence type="predicted"/>
<dbReference type="EMBL" id="CP091511">
    <property type="protein sequence ID" value="UOO89135.1"/>
    <property type="molecule type" value="Genomic_DNA"/>
</dbReference>
<evidence type="ECO:0000313" key="2">
    <source>
        <dbReference type="Proteomes" id="UP000832011"/>
    </source>
</evidence>
<dbReference type="Pfam" id="PF05939">
    <property type="entry name" value="Phage_min_tail"/>
    <property type="match status" value="1"/>
</dbReference>
<reference evidence="1 2" key="1">
    <citation type="journal article" date="2022" name="Res Sq">
        <title>Evolution of multicellular longitudinally dividing oral cavity symbionts (Neisseriaceae).</title>
        <authorList>
            <person name="Nyongesa S."/>
            <person name="Weber P."/>
            <person name="Bernet E."/>
            <person name="Pullido F."/>
            <person name="Nieckarz M."/>
            <person name="Delaby M."/>
            <person name="Nieves C."/>
            <person name="Viehboeck T."/>
            <person name="Krause N."/>
            <person name="Rivera-Millot A."/>
            <person name="Nakamura A."/>
            <person name="Vischer N."/>
            <person name="VanNieuwenhze M."/>
            <person name="Brun Y."/>
            <person name="Cava F."/>
            <person name="Bulgheresi S."/>
            <person name="Veyrier F."/>
        </authorList>
    </citation>
    <scope>NUCLEOTIDE SEQUENCE [LARGE SCALE GENOMIC DNA]</scope>
    <source>
        <strain evidence="1 2">SN4</strain>
    </source>
</reference>
<dbReference type="RefSeq" id="WP_058356839.1">
    <property type="nucleotide sequence ID" value="NZ_CABKVG010000010.1"/>
</dbReference>
<sequence>MPDFTWDVEIGASISTEYQLREVQFGDGYVQTQAKSLKPKKRKWKVSFFDKEAIISQIVAFFDAKQGRKFTWQSPFGLMNVRVKTHTLTEMGNHVWKLEWEFEEV</sequence>
<dbReference type="InterPro" id="IPR010265">
    <property type="entry name" value="Phage_lambda_TipM"/>
</dbReference>
<name>A0ABY4E1B1_9NEIS</name>
<protein>
    <submittedName>
        <fullName evidence="1">Phage tail protein</fullName>
    </submittedName>
</protein>
<accession>A0ABY4E1B1</accession>
<gene>
    <name evidence="1" type="ORF">LVJ82_17090</name>
</gene>
<organism evidence="1 2">
    <name type="scientific">Vitreoscilla massiliensis</name>
    <dbReference type="NCBI Taxonomy" id="1689272"/>
    <lineage>
        <taxon>Bacteria</taxon>
        <taxon>Pseudomonadati</taxon>
        <taxon>Pseudomonadota</taxon>
        <taxon>Betaproteobacteria</taxon>
        <taxon>Neisseriales</taxon>
        <taxon>Neisseriaceae</taxon>
        <taxon>Vitreoscilla</taxon>
    </lineage>
</organism>